<feature type="domain" description="Sublancin immunity protein SunI-like PH" evidence="1">
    <location>
        <begin position="2"/>
        <end position="83"/>
    </location>
</feature>
<dbReference type="KEGG" id="pbv:AR543_02555"/>
<evidence type="ECO:0000259" key="1">
    <source>
        <dbReference type="Pfam" id="PF23491"/>
    </source>
</evidence>
<sequence>MLGIDVKKVDEDIIIRYQLTKLVIPVADIISVSLDDTYGGKETNAIRIGAPYGTTDRVAIQTKTNNYILFTTNYTKIMNTINSAIENN</sequence>
<accession>A0A172ZBZ3</accession>
<name>A0A172ZBZ3_9BACL</name>
<dbReference type="Pfam" id="PF23491">
    <property type="entry name" value="bPH_8"/>
    <property type="match status" value="1"/>
</dbReference>
<evidence type="ECO:0000313" key="3">
    <source>
        <dbReference type="Proteomes" id="UP000078148"/>
    </source>
</evidence>
<reference evidence="3" key="1">
    <citation type="submission" date="2015-10" db="EMBL/GenBank/DDBJ databases">
        <title>Genome of Paenibacillus bovis sp. nov.</title>
        <authorList>
            <person name="Wu Z."/>
            <person name="Gao C."/>
            <person name="Liu Z."/>
            <person name="Zheng H."/>
        </authorList>
    </citation>
    <scope>NUCLEOTIDE SEQUENCE [LARGE SCALE GENOMIC DNA]</scope>
    <source>
        <strain evidence="3">BD3526</strain>
    </source>
</reference>
<keyword evidence="3" id="KW-1185">Reference proteome</keyword>
<dbReference type="InterPro" id="IPR055365">
    <property type="entry name" value="PH_SunI-like"/>
</dbReference>
<gene>
    <name evidence="2" type="ORF">AR543_02555</name>
</gene>
<reference evidence="2 3" key="2">
    <citation type="journal article" date="2016" name="Int. J. Syst. Evol. Microbiol.">
        <title>Paenibacillus bovis sp. nov., isolated from raw yak (Bos grunniens) milk.</title>
        <authorList>
            <person name="Gao C."/>
            <person name="Han J."/>
            <person name="Liu Z."/>
            <person name="Xu X."/>
            <person name="Hang F."/>
            <person name="Wu Z."/>
        </authorList>
    </citation>
    <scope>NUCLEOTIDE SEQUENCE [LARGE SCALE GENOMIC DNA]</scope>
    <source>
        <strain evidence="2 3">BD3526</strain>
    </source>
</reference>
<dbReference type="Proteomes" id="UP000078148">
    <property type="component" value="Chromosome"/>
</dbReference>
<protein>
    <recommendedName>
        <fullName evidence="1">Sublancin immunity protein SunI-like PH domain-containing protein</fullName>
    </recommendedName>
</protein>
<dbReference type="RefSeq" id="WP_060531581.1">
    <property type="nucleotide sequence ID" value="NZ_CP013023.1"/>
</dbReference>
<evidence type="ECO:0000313" key="2">
    <source>
        <dbReference type="EMBL" id="ANF95023.1"/>
    </source>
</evidence>
<dbReference type="AlphaFoldDB" id="A0A172ZBZ3"/>
<dbReference type="OrthoDB" id="2623008at2"/>
<dbReference type="EMBL" id="CP013023">
    <property type="protein sequence ID" value="ANF95023.1"/>
    <property type="molecule type" value="Genomic_DNA"/>
</dbReference>
<proteinExistence type="predicted"/>
<organism evidence="2 3">
    <name type="scientific">Paenibacillus bovis</name>
    <dbReference type="NCBI Taxonomy" id="1616788"/>
    <lineage>
        <taxon>Bacteria</taxon>
        <taxon>Bacillati</taxon>
        <taxon>Bacillota</taxon>
        <taxon>Bacilli</taxon>
        <taxon>Bacillales</taxon>
        <taxon>Paenibacillaceae</taxon>
        <taxon>Paenibacillus</taxon>
    </lineage>
</organism>